<dbReference type="InterPro" id="IPR029058">
    <property type="entry name" value="AB_hydrolase_fold"/>
</dbReference>
<dbReference type="InterPro" id="IPR000639">
    <property type="entry name" value="Epox_hydrolase-like"/>
</dbReference>
<evidence type="ECO:0000256" key="1">
    <source>
        <dbReference type="ARBA" id="ARBA00022801"/>
    </source>
</evidence>
<dbReference type="InterPro" id="IPR000073">
    <property type="entry name" value="AB_hydrolase_1"/>
</dbReference>
<dbReference type="AlphaFoldDB" id="A0A2T0XBJ1"/>
<feature type="domain" description="AB hydrolase-1" evidence="2">
    <location>
        <begin position="24"/>
        <end position="272"/>
    </location>
</feature>
<dbReference type="GO" id="GO:0016787">
    <property type="term" value="F:hydrolase activity"/>
    <property type="evidence" value="ECO:0007669"/>
    <property type="project" value="UniProtKB-KW"/>
</dbReference>
<dbReference type="EMBL" id="PVTV01000018">
    <property type="protein sequence ID" value="PRY96297.1"/>
    <property type="molecule type" value="Genomic_DNA"/>
</dbReference>
<dbReference type="PANTHER" id="PTHR43329">
    <property type="entry name" value="EPOXIDE HYDROLASE"/>
    <property type="match status" value="1"/>
</dbReference>
<keyword evidence="1" id="KW-0378">Hydrolase</keyword>
<proteinExistence type="predicted"/>
<dbReference type="SUPFAM" id="SSF53474">
    <property type="entry name" value="alpha/beta-Hydrolases"/>
    <property type="match status" value="1"/>
</dbReference>
<dbReference type="Gene3D" id="3.40.50.1820">
    <property type="entry name" value="alpha/beta hydrolase"/>
    <property type="match status" value="1"/>
</dbReference>
<accession>A0A2T0XBJ1</accession>
<dbReference type="RefSeq" id="WP_106228736.1">
    <property type="nucleotide sequence ID" value="NZ_PVTV01000018.1"/>
</dbReference>
<evidence type="ECO:0000259" key="2">
    <source>
        <dbReference type="Pfam" id="PF00561"/>
    </source>
</evidence>
<dbReference type="Proteomes" id="UP000238308">
    <property type="component" value="Unassembled WGS sequence"/>
</dbReference>
<evidence type="ECO:0000313" key="4">
    <source>
        <dbReference type="Proteomes" id="UP000238308"/>
    </source>
</evidence>
<reference evidence="3 4" key="1">
    <citation type="submission" date="2018-03" db="EMBL/GenBank/DDBJ databases">
        <title>Genomic Encyclopedia of Type Strains, Phase III (KMG-III): the genomes of soil and plant-associated and newly described type strains.</title>
        <authorList>
            <person name="Whitman W."/>
        </authorList>
    </citation>
    <scope>NUCLEOTIDE SEQUENCE [LARGE SCALE GENOMIC DNA]</scope>
    <source>
        <strain evidence="3 4">MWH-P2sevCIIIb</strain>
    </source>
</reference>
<organism evidence="3 4">
    <name type="scientific">Jezberella montanilacus</name>
    <dbReference type="NCBI Taxonomy" id="323426"/>
    <lineage>
        <taxon>Bacteria</taxon>
        <taxon>Pseudomonadati</taxon>
        <taxon>Pseudomonadota</taxon>
        <taxon>Betaproteobacteria</taxon>
        <taxon>Burkholderiales</taxon>
        <taxon>Alcaligenaceae</taxon>
        <taxon>Jezberella</taxon>
    </lineage>
</organism>
<protein>
    <submittedName>
        <fullName evidence="3">Pimeloyl-ACP methyl ester carboxylesterase</fullName>
    </submittedName>
</protein>
<dbReference type="Pfam" id="PF00561">
    <property type="entry name" value="Abhydrolase_1"/>
    <property type="match status" value="1"/>
</dbReference>
<keyword evidence="4" id="KW-1185">Reference proteome</keyword>
<name>A0A2T0XBJ1_9BURK</name>
<sequence>MIIKYIDANGVKFAYHEHGEATAPTVMLLHGFPDIATTWSHQIPPLVAQGFRVITPYLRGYPPTEVPAHGFYDKATHTADIVALIKLLGQNKPVYLVGQDWGAIIGYAVLASHPELIARAVLMAVPHPGQVTASLTDPKHIHRSFHWWFFQLPELPEKALLENDMAFIDYLWCYWTTPGHNDEAHIREIKNTLKQPGVLTATLGYYRAMFDLSKADPSLMGLRELMARPISVPTLALCGADDLRAELMQDQARYFTNEYDFKLVDQAGHFLHREQPEQVTQLLLDWLKKGR</sequence>
<gene>
    <name evidence="3" type="ORF">BCM14_2919</name>
</gene>
<comment type="caution">
    <text evidence="3">The sequence shown here is derived from an EMBL/GenBank/DDBJ whole genome shotgun (WGS) entry which is preliminary data.</text>
</comment>
<dbReference type="OrthoDB" id="9780765at2"/>
<evidence type="ECO:0000313" key="3">
    <source>
        <dbReference type="EMBL" id="PRY96297.1"/>
    </source>
</evidence>
<dbReference type="PRINTS" id="PR00412">
    <property type="entry name" value="EPOXHYDRLASE"/>
</dbReference>